<keyword evidence="3" id="KW-0812">Transmembrane</keyword>
<dbReference type="EMBL" id="CP139781">
    <property type="protein sequence ID" value="WRQ88931.1"/>
    <property type="molecule type" value="Genomic_DNA"/>
</dbReference>
<name>A0ABZ1CB70_9BACT</name>
<gene>
    <name evidence="4" type="ORF">K1X11_005900</name>
</gene>
<proteinExistence type="predicted"/>
<dbReference type="PANTHER" id="PTHR45632:SF3">
    <property type="entry name" value="KELCH-LIKE PROTEIN 32"/>
    <property type="match status" value="1"/>
</dbReference>
<evidence type="ECO:0000313" key="5">
    <source>
        <dbReference type="Proteomes" id="UP000738431"/>
    </source>
</evidence>
<keyword evidence="3" id="KW-1133">Transmembrane helix</keyword>
<dbReference type="PANTHER" id="PTHR45632">
    <property type="entry name" value="LD33804P"/>
    <property type="match status" value="1"/>
</dbReference>
<keyword evidence="1" id="KW-0880">Kelch repeat</keyword>
<dbReference type="InterPro" id="IPR011043">
    <property type="entry name" value="Gal_Oxase/kelch_b-propeller"/>
</dbReference>
<keyword evidence="2" id="KW-0677">Repeat</keyword>
<dbReference type="Proteomes" id="UP000738431">
    <property type="component" value="Chromosome"/>
</dbReference>
<evidence type="ECO:0000313" key="4">
    <source>
        <dbReference type="EMBL" id="WRQ88931.1"/>
    </source>
</evidence>
<protein>
    <submittedName>
        <fullName evidence="4">Kelch repeat-containing protein</fullName>
    </submittedName>
</protein>
<dbReference type="RefSeq" id="WP_221030810.1">
    <property type="nucleotide sequence ID" value="NZ_CP139781.1"/>
</dbReference>
<dbReference type="Pfam" id="PF01344">
    <property type="entry name" value="Kelch_1"/>
    <property type="match status" value="1"/>
</dbReference>
<evidence type="ECO:0000256" key="1">
    <source>
        <dbReference type="ARBA" id="ARBA00022441"/>
    </source>
</evidence>
<keyword evidence="3" id="KW-0472">Membrane</keyword>
<accession>A0ABZ1CB70</accession>
<keyword evidence="5" id="KW-1185">Reference proteome</keyword>
<dbReference type="InterPro" id="IPR015915">
    <property type="entry name" value="Kelch-typ_b-propeller"/>
</dbReference>
<dbReference type="SMART" id="SM00612">
    <property type="entry name" value="Kelch"/>
    <property type="match status" value="5"/>
</dbReference>
<dbReference type="Pfam" id="PF24681">
    <property type="entry name" value="Kelch_KLHDC2_KLHL20_DRC7"/>
    <property type="match status" value="1"/>
</dbReference>
<reference evidence="4 5" key="1">
    <citation type="submission" date="2023-12" db="EMBL/GenBank/DDBJ databases">
        <title>Description of an unclassified Opitutus bacterium of Verrucomicrobiota.</title>
        <authorList>
            <person name="Zhang D.-F."/>
        </authorList>
    </citation>
    <scope>NUCLEOTIDE SEQUENCE [LARGE SCALE GENOMIC DNA]</scope>
    <source>
        <strain evidence="4 5">WL0086</strain>
    </source>
</reference>
<dbReference type="SUPFAM" id="SSF117281">
    <property type="entry name" value="Kelch motif"/>
    <property type="match status" value="1"/>
</dbReference>
<sequence>MSRFKKLILTIFVVGALLGVFFHFWWMRSWGPRAGVVDTPAGRYDWAADLPVARTEAGGTSVGNTFYVLGGINAWAQTYQDLLAFDAASNQWEERAPFPYLINHPGVTNDGRYVYVAGGFGPLGIRLRGFMFARWDPMERLWRYDPATNAWAELASMPAPRGAGGVTWGDGKLWYVGGINENRELAAELFAYDPKTDTWEEMPPMPTPRDHMRLEYVDGALYALSGRKDDMRFNLGQVERFDIATRTWSSRAPIPTPRGGFGSAVLDGRIYTFGGEAVWTCFETVEIYDPQTDTWSTGPSLPEARHGIIAGAIGDDIHLVSGGRHPRVSISALHRVFTPTPRPTQP</sequence>
<evidence type="ECO:0000256" key="2">
    <source>
        <dbReference type="ARBA" id="ARBA00022737"/>
    </source>
</evidence>
<evidence type="ECO:0000256" key="3">
    <source>
        <dbReference type="SAM" id="Phobius"/>
    </source>
</evidence>
<dbReference type="Gene3D" id="2.120.10.80">
    <property type="entry name" value="Kelch-type beta propeller"/>
    <property type="match status" value="2"/>
</dbReference>
<dbReference type="SUPFAM" id="SSF50965">
    <property type="entry name" value="Galactose oxidase, central domain"/>
    <property type="match status" value="1"/>
</dbReference>
<feature type="transmembrane region" description="Helical" evidence="3">
    <location>
        <begin position="7"/>
        <end position="26"/>
    </location>
</feature>
<organism evidence="4 5">
    <name type="scientific">Actomonas aquatica</name>
    <dbReference type="NCBI Taxonomy" id="2866162"/>
    <lineage>
        <taxon>Bacteria</taxon>
        <taxon>Pseudomonadati</taxon>
        <taxon>Verrucomicrobiota</taxon>
        <taxon>Opitutia</taxon>
        <taxon>Opitutales</taxon>
        <taxon>Opitutaceae</taxon>
        <taxon>Actomonas</taxon>
    </lineage>
</organism>
<dbReference type="InterPro" id="IPR006652">
    <property type="entry name" value="Kelch_1"/>
</dbReference>